<gene>
    <name evidence="13" type="ORF">GJ688_04975</name>
</gene>
<evidence type="ECO:0000256" key="7">
    <source>
        <dbReference type="ARBA" id="ARBA00023136"/>
    </source>
</evidence>
<evidence type="ECO:0000259" key="12">
    <source>
        <dbReference type="PROSITE" id="PS51123"/>
    </source>
</evidence>
<comment type="similarity">
    <text evidence="3">Belongs to the MotB family.</text>
</comment>
<dbReference type="PANTHER" id="PTHR30329">
    <property type="entry name" value="STATOR ELEMENT OF FLAGELLAR MOTOR COMPLEX"/>
    <property type="match status" value="1"/>
</dbReference>
<accession>A0A6I3SI13</accession>
<feature type="region of interest" description="Disordered" evidence="10">
    <location>
        <begin position="244"/>
        <end position="298"/>
    </location>
</feature>
<proteinExistence type="inferred from homology"/>
<dbReference type="GO" id="GO:0005886">
    <property type="term" value="C:plasma membrane"/>
    <property type="evidence" value="ECO:0007669"/>
    <property type="project" value="UniProtKB-SubCell"/>
</dbReference>
<protein>
    <submittedName>
        <fullName evidence="13">OmpA family protein</fullName>
    </submittedName>
</protein>
<dbReference type="InterPro" id="IPR006664">
    <property type="entry name" value="OMP_bac"/>
</dbReference>
<evidence type="ECO:0000256" key="8">
    <source>
        <dbReference type="ARBA" id="ARBA00023237"/>
    </source>
</evidence>
<evidence type="ECO:0000256" key="2">
    <source>
        <dbReference type="ARBA" id="ARBA00004442"/>
    </source>
</evidence>
<keyword evidence="6 11" id="KW-1133">Transmembrane helix</keyword>
<dbReference type="Proteomes" id="UP000430670">
    <property type="component" value="Unassembled WGS sequence"/>
</dbReference>
<dbReference type="InterPro" id="IPR006665">
    <property type="entry name" value="OmpA-like"/>
</dbReference>
<feature type="transmembrane region" description="Helical" evidence="11">
    <location>
        <begin position="20"/>
        <end position="40"/>
    </location>
</feature>
<organism evidence="13 14">
    <name type="scientific">Heliobacterium mobile</name>
    <name type="common">Heliobacillus mobilis</name>
    <dbReference type="NCBI Taxonomy" id="28064"/>
    <lineage>
        <taxon>Bacteria</taxon>
        <taxon>Bacillati</taxon>
        <taxon>Bacillota</taxon>
        <taxon>Clostridia</taxon>
        <taxon>Eubacteriales</taxon>
        <taxon>Heliobacteriaceae</taxon>
        <taxon>Heliobacterium</taxon>
    </lineage>
</organism>
<evidence type="ECO:0000256" key="3">
    <source>
        <dbReference type="ARBA" id="ARBA00008914"/>
    </source>
</evidence>
<name>A0A6I3SI13_HELMO</name>
<evidence type="ECO:0000256" key="10">
    <source>
        <dbReference type="SAM" id="MobiDB-lite"/>
    </source>
</evidence>
<comment type="subcellular location">
    <subcellularLocation>
        <location evidence="1">Cell membrane</location>
        <topology evidence="1">Single-pass membrane protein</topology>
    </subcellularLocation>
    <subcellularLocation>
        <location evidence="2">Cell outer membrane</location>
    </subcellularLocation>
</comment>
<dbReference type="AlphaFoldDB" id="A0A6I3SI13"/>
<keyword evidence="4" id="KW-1003">Cell membrane</keyword>
<keyword evidence="7 9" id="KW-0472">Membrane</keyword>
<keyword evidence="8" id="KW-0998">Cell outer membrane</keyword>
<dbReference type="EMBL" id="WNKU01000003">
    <property type="protein sequence ID" value="MTV48337.1"/>
    <property type="molecule type" value="Genomic_DNA"/>
</dbReference>
<dbReference type="GO" id="GO:0009279">
    <property type="term" value="C:cell outer membrane"/>
    <property type="evidence" value="ECO:0007669"/>
    <property type="project" value="UniProtKB-SubCell"/>
</dbReference>
<evidence type="ECO:0000256" key="4">
    <source>
        <dbReference type="ARBA" id="ARBA00022475"/>
    </source>
</evidence>
<dbReference type="InterPro" id="IPR050330">
    <property type="entry name" value="Bact_OuterMem_StrucFunc"/>
</dbReference>
<dbReference type="Pfam" id="PF13677">
    <property type="entry name" value="MotB_plug"/>
    <property type="match status" value="1"/>
</dbReference>
<feature type="compositionally biased region" description="Low complexity" evidence="10">
    <location>
        <begin position="245"/>
        <end position="264"/>
    </location>
</feature>
<evidence type="ECO:0000256" key="9">
    <source>
        <dbReference type="PROSITE-ProRule" id="PRU00473"/>
    </source>
</evidence>
<evidence type="ECO:0000256" key="1">
    <source>
        <dbReference type="ARBA" id="ARBA00004162"/>
    </source>
</evidence>
<dbReference type="Pfam" id="PF00691">
    <property type="entry name" value="OmpA"/>
    <property type="match status" value="1"/>
</dbReference>
<dbReference type="Gene3D" id="3.30.1330.60">
    <property type="entry name" value="OmpA-like domain"/>
    <property type="match status" value="1"/>
</dbReference>
<evidence type="ECO:0000256" key="11">
    <source>
        <dbReference type="SAM" id="Phobius"/>
    </source>
</evidence>
<evidence type="ECO:0000313" key="14">
    <source>
        <dbReference type="Proteomes" id="UP000430670"/>
    </source>
</evidence>
<dbReference type="CDD" id="cd07185">
    <property type="entry name" value="OmpA_C-like"/>
    <property type="match status" value="1"/>
</dbReference>
<dbReference type="RefSeq" id="WP_155475436.1">
    <property type="nucleotide sequence ID" value="NZ_WNKU01000003.1"/>
</dbReference>
<comment type="caution">
    <text evidence="13">The sequence shown here is derived from an EMBL/GenBank/DDBJ whole genome shotgun (WGS) entry which is preliminary data.</text>
</comment>
<dbReference type="PROSITE" id="PS51123">
    <property type="entry name" value="OMPA_2"/>
    <property type="match status" value="1"/>
</dbReference>
<dbReference type="OrthoDB" id="9815217at2"/>
<evidence type="ECO:0000313" key="13">
    <source>
        <dbReference type="EMBL" id="MTV48337.1"/>
    </source>
</evidence>
<evidence type="ECO:0000256" key="5">
    <source>
        <dbReference type="ARBA" id="ARBA00022692"/>
    </source>
</evidence>
<sequence length="298" mass="32633">MSKKKQHHEEHVDESWLIPYADILTLLLALFIVMFAVSQVDTKRFEALKKAMETVFKGGSGLMMNSSPMPTEGASDQPPEMAVMESLREARNFQEMKAQMDKYIQDKGLQNQIETGLAQEGLQISFRDAALFDSGKANLRPEALPTLDVLAELLSGLKGNDVRIAGHTDNLPINTAEFPSNWDLSAKRALNVMKRVLNQGKLDPAKFTAVGYGEYHPKDTNDTPEGRANNRRVEVLIIRKYPDKTASGGASASTATVPAVVTPSKGENKIPSFEGLPGTGEPKQLPSDPIPEGLKFVN</sequence>
<dbReference type="SUPFAM" id="SSF103088">
    <property type="entry name" value="OmpA-like"/>
    <property type="match status" value="1"/>
</dbReference>
<dbReference type="PANTHER" id="PTHR30329:SF21">
    <property type="entry name" value="LIPOPROTEIN YIAD-RELATED"/>
    <property type="match status" value="1"/>
</dbReference>
<reference evidence="13 14" key="1">
    <citation type="submission" date="2019-11" db="EMBL/GenBank/DDBJ databases">
        <title>Whole-genome sequence of a the green, strictly anaerobic photosynthetic bacterium Heliobacillus mobilis DSM 6151.</title>
        <authorList>
            <person name="Kyndt J.A."/>
            <person name="Meyer T.E."/>
        </authorList>
    </citation>
    <scope>NUCLEOTIDE SEQUENCE [LARGE SCALE GENOMIC DNA]</scope>
    <source>
        <strain evidence="13 14">DSM 6151</strain>
    </source>
</reference>
<keyword evidence="14" id="KW-1185">Reference proteome</keyword>
<dbReference type="InterPro" id="IPR025713">
    <property type="entry name" value="MotB-like_N_dom"/>
</dbReference>
<evidence type="ECO:0000256" key="6">
    <source>
        <dbReference type="ARBA" id="ARBA00022989"/>
    </source>
</evidence>
<keyword evidence="5 11" id="KW-0812">Transmembrane</keyword>
<feature type="domain" description="OmpA-like" evidence="12">
    <location>
        <begin position="119"/>
        <end position="241"/>
    </location>
</feature>
<dbReference type="InterPro" id="IPR036737">
    <property type="entry name" value="OmpA-like_sf"/>
</dbReference>
<dbReference type="PRINTS" id="PR01021">
    <property type="entry name" value="OMPADOMAIN"/>
</dbReference>